<reference evidence="3" key="1">
    <citation type="submission" date="2018-09" db="EMBL/GenBank/DDBJ databases">
        <title>Murine metabolic-syndrome-specific gut microbial biobank.</title>
        <authorList>
            <person name="Liu C."/>
        </authorList>
    </citation>
    <scope>NUCLEOTIDE SEQUENCE</scope>
    <source>
        <strain evidence="3">D42-62</strain>
    </source>
</reference>
<keyword evidence="4" id="KW-1185">Reference proteome</keyword>
<evidence type="ECO:0000313" key="3">
    <source>
        <dbReference type="EMBL" id="NBJ92595.1"/>
    </source>
</evidence>
<sequence>MGSFLLQKKYMYLSEGYPERNGEMMKEIEKEKKKRFLKAIPILIAFPLLFAAAMPVYGTEKQERAEESNINQKDSALNQAPKETITYIYHRHIGSQDVFGGCYKQAIEHEHEGNAATGGGCYTKPVLHIHQGSEDTGGGCYGKEIYHEHQGNPTEGGGCFSEPVKHEHGNSCYEERACTISYTTVNVISTETGRCFSGHGESVFVRAEGIANHDSCDAGTENTIIRYCQQCGFMAPMMHDYQVVICGKDEDTVESYKIGCGKEDTDVERYEPDCGYGKDEIEFYETECGTDVDGYGLDCGLKEDVPCGRLIVTNETLSTAEEVTLHVRLEDLTGGKLELDSDPYVWWDENGNQAGSGDQIQVKQNGDYSVRLRLKNKDVDESGLTGKIQVDNILKAATRPVPSATPSKSPAISEKPASEPNPAPTDIPDEERDGRPSEDGENPSEENNENVLPDQRDEVRERKDEDALAASEQAQETVKRGVKKVIEEKAQDTPAPSMTPSPKIVKETKSASIPEKQAMEEIRYKVGLSERNNSIFANPVVRMLTVTAGVLALIAGILLWLFYLRNSVKVYNDNGEGRMLYLGRCMVRLEEDTYTIKITETMVEKAYTNRYCIKPGLFRLGREDEALVVYKDSQNATVYIRKEMIAVLH</sequence>
<keyword evidence="2" id="KW-1133">Transmembrane helix</keyword>
<evidence type="ECO:0000313" key="4">
    <source>
        <dbReference type="Proteomes" id="UP001154420"/>
    </source>
</evidence>
<evidence type="ECO:0000256" key="1">
    <source>
        <dbReference type="SAM" id="MobiDB-lite"/>
    </source>
</evidence>
<name>A0A9X5BEU0_9FIRM</name>
<feature type="transmembrane region" description="Helical" evidence="2">
    <location>
        <begin position="36"/>
        <end position="57"/>
    </location>
</feature>
<feature type="transmembrane region" description="Helical" evidence="2">
    <location>
        <begin position="540"/>
        <end position="563"/>
    </location>
</feature>
<feature type="region of interest" description="Disordered" evidence="1">
    <location>
        <begin position="397"/>
        <end position="511"/>
    </location>
</feature>
<proteinExistence type="predicted"/>
<keyword evidence="2" id="KW-0472">Membrane</keyword>
<dbReference type="EMBL" id="QZDT01000009">
    <property type="protein sequence ID" value="NBJ92595.1"/>
    <property type="molecule type" value="Genomic_DNA"/>
</dbReference>
<keyword evidence="2" id="KW-0812">Transmembrane</keyword>
<accession>A0A9X5BEU0</accession>
<comment type="caution">
    <text evidence="3">The sequence shown here is derived from an EMBL/GenBank/DDBJ whole genome shotgun (WGS) entry which is preliminary data.</text>
</comment>
<dbReference type="RefSeq" id="WP_160559684.1">
    <property type="nucleotide sequence ID" value="NZ_QZDT01000009.1"/>
</dbReference>
<protein>
    <submittedName>
        <fullName evidence="3">Uncharacterized protein</fullName>
    </submittedName>
</protein>
<dbReference type="OrthoDB" id="2051104at2"/>
<evidence type="ECO:0000256" key="2">
    <source>
        <dbReference type="SAM" id="Phobius"/>
    </source>
</evidence>
<organism evidence="3 4">
    <name type="scientific">Parablautia muri</name>
    <dbReference type="NCBI Taxonomy" id="2320879"/>
    <lineage>
        <taxon>Bacteria</taxon>
        <taxon>Bacillati</taxon>
        <taxon>Bacillota</taxon>
        <taxon>Clostridia</taxon>
        <taxon>Lachnospirales</taxon>
        <taxon>Lachnospiraceae</taxon>
        <taxon>Parablautia</taxon>
    </lineage>
</organism>
<feature type="compositionally biased region" description="Basic and acidic residues" evidence="1">
    <location>
        <begin position="454"/>
        <end position="466"/>
    </location>
</feature>
<dbReference type="AlphaFoldDB" id="A0A9X5BEU0"/>
<gene>
    <name evidence="3" type="ORF">D5281_08290</name>
</gene>
<feature type="compositionally biased region" description="Acidic residues" evidence="1">
    <location>
        <begin position="439"/>
        <end position="448"/>
    </location>
</feature>
<dbReference type="Proteomes" id="UP001154420">
    <property type="component" value="Unassembled WGS sequence"/>
</dbReference>